<keyword evidence="12" id="KW-0732">Signal</keyword>
<dbReference type="InterPro" id="IPR013087">
    <property type="entry name" value="Znf_C2H2_type"/>
</dbReference>
<evidence type="ECO:0000256" key="5">
    <source>
        <dbReference type="ARBA" id="ARBA00022833"/>
    </source>
</evidence>
<dbReference type="FunFam" id="3.30.160.60:FF:000087">
    <property type="entry name" value="Zinc finger protein 354B"/>
    <property type="match status" value="1"/>
</dbReference>
<evidence type="ECO:0000256" key="9">
    <source>
        <dbReference type="ARBA" id="ARBA00023242"/>
    </source>
</evidence>
<dbReference type="InterPro" id="IPR036236">
    <property type="entry name" value="Znf_C2H2_sf"/>
</dbReference>
<feature type="domain" description="C2H2-type" evidence="13">
    <location>
        <begin position="499"/>
        <end position="526"/>
    </location>
</feature>
<dbReference type="GO" id="GO:0008270">
    <property type="term" value="F:zinc ion binding"/>
    <property type="evidence" value="ECO:0007669"/>
    <property type="project" value="UniProtKB-KW"/>
</dbReference>
<evidence type="ECO:0000259" key="13">
    <source>
        <dbReference type="PROSITE" id="PS50157"/>
    </source>
</evidence>
<accession>A0A7R9J8V0</accession>
<dbReference type="SUPFAM" id="SSF57667">
    <property type="entry name" value="beta-beta-alpha zinc fingers"/>
    <property type="match status" value="3"/>
</dbReference>
<evidence type="ECO:0000313" key="14">
    <source>
        <dbReference type="EMBL" id="CAD7574609.1"/>
    </source>
</evidence>
<keyword evidence="2" id="KW-0479">Metal-binding</keyword>
<evidence type="ECO:0000256" key="7">
    <source>
        <dbReference type="ARBA" id="ARBA00023125"/>
    </source>
</evidence>
<gene>
    <name evidence="14" type="ORF">TCMB3V08_LOCUS7218</name>
</gene>
<dbReference type="GO" id="GO:0006357">
    <property type="term" value="P:regulation of transcription by RNA polymerase II"/>
    <property type="evidence" value="ECO:0007669"/>
    <property type="project" value="TreeGrafter"/>
</dbReference>
<keyword evidence="4 10" id="KW-0863">Zinc-finger</keyword>
<evidence type="ECO:0000256" key="2">
    <source>
        <dbReference type="ARBA" id="ARBA00022723"/>
    </source>
</evidence>
<feature type="domain" description="C2H2-type" evidence="13">
    <location>
        <begin position="444"/>
        <end position="471"/>
    </location>
</feature>
<proteinExistence type="predicted"/>
<dbReference type="PANTHER" id="PTHR24404:SF114">
    <property type="entry name" value="KLUMPFUSS, ISOFORM B-RELATED"/>
    <property type="match status" value="1"/>
</dbReference>
<evidence type="ECO:0000256" key="12">
    <source>
        <dbReference type="SAM" id="SignalP"/>
    </source>
</evidence>
<dbReference type="GO" id="GO:0005634">
    <property type="term" value="C:nucleus"/>
    <property type="evidence" value="ECO:0007669"/>
    <property type="project" value="UniProtKB-SubCell"/>
</dbReference>
<evidence type="ECO:0000256" key="3">
    <source>
        <dbReference type="ARBA" id="ARBA00022737"/>
    </source>
</evidence>
<dbReference type="PROSITE" id="PS00028">
    <property type="entry name" value="ZINC_FINGER_C2H2_1"/>
    <property type="match status" value="6"/>
</dbReference>
<keyword evidence="8" id="KW-0804">Transcription</keyword>
<feature type="domain" description="C2H2-type" evidence="13">
    <location>
        <begin position="353"/>
        <end position="381"/>
    </location>
</feature>
<evidence type="ECO:0000256" key="10">
    <source>
        <dbReference type="PROSITE-ProRule" id="PRU00042"/>
    </source>
</evidence>
<dbReference type="GO" id="GO:0032502">
    <property type="term" value="P:developmental process"/>
    <property type="evidence" value="ECO:0007669"/>
    <property type="project" value="UniProtKB-ARBA"/>
</dbReference>
<keyword evidence="7" id="KW-0238">DNA-binding</keyword>
<dbReference type="FunFam" id="3.30.160.60:FF:001573">
    <property type="entry name" value="Zinc finger protein 407"/>
    <property type="match status" value="1"/>
</dbReference>
<feature type="region of interest" description="Disordered" evidence="11">
    <location>
        <begin position="761"/>
        <end position="784"/>
    </location>
</feature>
<feature type="chain" id="PRO_5031447680" evidence="12">
    <location>
        <begin position="40"/>
        <end position="869"/>
    </location>
</feature>
<reference evidence="14" key="1">
    <citation type="submission" date="2020-11" db="EMBL/GenBank/DDBJ databases">
        <authorList>
            <person name="Tran Van P."/>
        </authorList>
    </citation>
    <scope>NUCLEOTIDE SEQUENCE</scope>
</reference>
<dbReference type="AlphaFoldDB" id="A0A7R9J8V0"/>
<dbReference type="InterPro" id="IPR050589">
    <property type="entry name" value="Ikaros_C2H2-ZF"/>
</dbReference>
<dbReference type="PROSITE" id="PS50157">
    <property type="entry name" value="ZINC_FINGER_C2H2_2"/>
    <property type="match status" value="6"/>
</dbReference>
<feature type="domain" description="C2H2-type" evidence="13">
    <location>
        <begin position="527"/>
        <end position="554"/>
    </location>
</feature>
<dbReference type="PANTHER" id="PTHR24404">
    <property type="entry name" value="ZINC FINGER PROTEIN"/>
    <property type="match status" value="1"/>
</dbReference>
<keyword evidence="3" id="KW-0677">Repeat</keyword>
<evidence type="ECO:0000256" key="4">
    <source>
        <dbReference type="ARBA" id="ARBA00022771"/>
    </source>
</evidence>
<dbReference type="EMBL" id="OE182484">
    <property type="protein sequence ID" value="CAD7574609.1"/>
    <property type="molecule type" value="Genomic_DNA"/>
</dbReference>
<evidence type="ECO:0000256" key="6">
    <source>
        <dbReference type="ARBA" id="ARBA00023015"/>
    </source>
</evidence>
<dbReference type="SMART" id="SM00355">
    <property type="entry name" value="ZnF_C2H2"/>
    <property type="match status" value="6"/>
</dbReference>
<keyword evidence="9" id="KW-0539">Nucleus</keyword>
<dbReference type="Gene3D" id="3.30.160.60">
    <property type="entry name" value="Classic Zinc Finger"/>
    <property type="match status" value="6"/>
</dbReference>
<dbReference type="GO" id="GO:0003700">
    <property type="term" value="F:DNA-binding transcription factor activity"/>
    <property type="evidence" value="ECO:0007669"/>
    <property type="project" value="TreeGrafter"/>
</dbReference>
<name>A0A7R9J8V0_TIMCA</name>
<comment type="subcellular location">
    <subcellularLocation>
        <location evidence="1">Nucleus</location>
    </subcellularLocation>
</comment>
<evidence type="ECO:0000256" key="11">
    <source>
        <dbReference type="SAM" id="MobiDB-lite"/>
    </source>
</evidence>
<evidence type="ECO:0000256" key="1">
    <source>
        <dbReference type="ARBA" id="ARBA00004123"/>
    </source>
</evidence>
<feature type="domain" description="C2H2-type" evidence="13">
    <location>
        <begin position="397"/>
        <end position="422"/>
    </location>
</feature>
<dbReference type="GO" id="GO:0000978">
    <property type="term" value="F:RNA polymerase II cis-regulatory region sequence-specific DNA binding"/>
    <property type="evidence" value="ECO:0007669"/>
    <property type="project" value="TreeGrafter"/>
</dbReference>
<feature type="domain" description="C2H2-type" evidence="13">
    <location>
        <begin position="471"/>
        <end position="498"/>
    </location>
</feature>
<dbReference type="Pfam" id="PF12874">
    <property type="entry name" value="zf-met"/>
    <property type="match status" value="1"/>
</dbReference>
<sequence length="869" mass="97391">MQLSTRRANATSHKLPPSAVMKSCVLVVFLVSCYTRIECDESGDGNTVAEPSDVDPIILYAPSKTEQPPPVGPVPCTCGVFLSGQFTKNSQEPPKGHPALLHEHPDPFPCNIWGNKQCTNRCLDIIVKHLPNSPTILCGSIDRDCHRERAYLFIKNCNNTWINTNLSAGREYCCKDGAPIKCPILGPTYTHPIWEYARAGNAESAQVLGISDPVRARYDFSMGPDKGAFPRHTPVCNVNTTTQTELEYEKQVLQVESTQNVSTLFSSDNISRPVLPSTTQVSASHQHRYEDSKNISVRIDLDKKDKISQSDEQCATDKRSQSPYIEKCSLVANRDIQDITLSNLTKTHNTAVLRCVQCGFGFSDSSILAMHQQLVHPRDGNKMQSEDAIHGDRTRQFPCHLCPKGFKMRGSLMVHMRVAHGGVTLGKAIAKIQESEVLTEERKFVCTTCNKAFKKEQHLSQHLRTHDGKQWACEVCNKLFTTKYFLKKHKRLHTGEMPYTCSTCQKTFTFQQSYHKHLLYHSDDKPHVCTECDRAFKELSTLHNHQRIHTGEKPFTCETCGMWNFSGRYACWNVRICQLICSQECENLLADTLTGMWEFAGRYAHRHVGICWLIPSQECGNLLANMLTGMWEFAGRYAHRNVGICGTICSQVSQRTHKCPSQPPGTVVRQSGDLLQKLLNYKTQAGLEELRAQKEWIAEPSASKFTILMEAEIQNTPPGPKSFPVSHTQAIKPPEMAPISHEQSLYHVSPLSDHSILTIVSGDGPPREGEEGPLGETETAETETRTLSETTDFFNLVMSPPLQSIPSPSERLKHLSLSTDERIYQYVFDSNDGHNVPCQGEASTPNTQEQLQTINEESLKQLLLFGSLT</sequence>
<keyword evidence="6" id="KW-0805">Transcription regulation</keyword>
<dbReference type="Pfam" id="PF00096">
    <property type="entry name" value="zf-C2H2"/>
    <property type="match status" value="4"/>
</dbReference>
<protein>
    <submittedName>
        <fullName evidence="14">(California timema) hypothetical protein</fullName>
    </submittedName>
</protein>
<dbReference type="FunFam" id="3.30.160.60:FF:000202">
    <property type="entry name" value="Zinc finger protein 574"/>
    <property type="match status" value="1"/>
</dbReference>
<dbReference type="PROSITE" id="PS51257">
    <property type="entry name" value="PROKAR_LIPOPROTEIN"/>
    <property type="match status" value="1"/>
</dbReference>
<organism evidence="14">
    <name type="scientific">Timema californicum</name>
    <name type="common">California timema</name>
    <name type="synonym">Walking stick</name>
    <dbReference type="NCBI Taxonomy" id="61474"/>
    <lineage>
        <taxon>Eukaryota</taxon>
        <taxon>Metazoa</taxon>
        <taxon>Ecdysozoa</taxon>
        <taxon>Arthropoda</taxon>
        <taxon>Hexapoda</taxon>
        <taxon>Insecta</taxon>
        <taxon>Pterygota</taxon>
        <taxon>Neoptera</taxon>
        <taxon>Polyneoptera</taxon>
        <taxon>Phasmatodea</taxon>
        <taxon>Timematodea</taxon>
        <taxon>Timematoidea</taxon>
        <taxon>Timematidae</taxon>
        <taxon>Timema</taxon>
    </lineage>
</organism>
<evidence type="ECO:0000256" key="8">
    <source>
        <dbReference type="ARBA" id="ARBA00023163"/>
    </source>
</evidence>
<feature type="signal peptide" evidence="12">
    <location>
        <begin position="1"/>
        <end position="39"/>
    </location>
</feature>
<keyword evidence="5" id="KW-0862">Zinc</keyword>